<dbReference type="Proteomes" id="UP001557470">
    <property type="component" value="Unassembled WGS sequence"/>
</dbReference>
<keyword evidence="3" id="KW-1185">Reference proteome</keyword>
<evidence type="ECO:0000256" key="1">
    <source>
        <dbReference type="SAM" id="MobiDB-lite"/>
    </source>
</evidence>
<accession>A0ABD0X9L2</accession>
<protein>
    <submittedName>
        <fullName evidence="2">Uncharacterized protein</fullName>
    </submittedName>
</protein>
<dbReference type="EMBL" id="JAGEUA010000002">
    <property type="protein sequence ID" value="KAL1005589.1"/>
    <property type="molecule type" value="Genomic_DNA"/>
</dbReference>
<comment type="caution">
    <text evidence="2">The sequence shown here is derived from an EMBL/GenBank/DDBJ whole genome shotgun (WGS) entry which is preliminary data.</text>
</comment>
<sequence length="168" mass="17818">MKELKEVVSSGVVLEVRQLGSKALGLEKGPAPGHAPIPAPIPARLAGAPRWAPKPAQKPATLTRGTGPAPEPESAPALRSEATLHPPTDVEQTQPPGILHTPEPTPHLASLGPPLSPLFTPPTEGTEYTDEEQDPLLQTIKHEEEESAIAPTTDKIKKRKMKADTTKS</sequence>
<reference evidence="2 3" key="1">
    <citation type="submission" date="2024-06" db="EMBL/GenBank/DDBJ databases">
        <authorList>
            <person name="Pan Q."/>
            <person name="Wen M."/>
            <person name="Jouanno E."/>
            <person name="Zahm M."/>
            <person name="Klopp C."/>
            <person name="Cabau C."/>
            <person name="Louis A."/>
            <person name="Berthelot C."/>
            <person name="Parey E."/>
            <person name="Roest Crollius H."/>
            <person name="Montfort J."/>
            <person name="Robinson-Rechavi M."/>
            <person name="Bouchez O."/>
            <person name="Lampietro C."/>
            <person name="Lopez Roques C."/>
            <person name="Donnadieu C."/>
            <person name="Postlethwait J."/>
            <person name="Bobe J."/>
            <person name="Verreycken H."/>
            <person name="Guiguen Y."/>
        </authorList>
    </citation>
    <scope>NUCLEOTIDE SEQUENCE [LARGE SCALE GENOMIC DNA]</scope>
    <source>
        <strain evidence="2">Up_M1</strain>
        <tissue evidence="2">Testis</tissue>
    </source>
</reference>
<evidence type="ECO:0000313" key="3">
    <source>
        <dbReference type="Proteomes" id="UP001557470"/>
    </source>
</evidence>
<proteinExistence type="predicted"/>
<evidence type="ECO:0000313" key="2">
    <source>
        <dbReference type="EMBL" id="KAL1005589.1"/>
    </source>
</evidence>
<feature type="region of interest" description="Disordered" evidence="1">
    <location>
        <begin position="24"/>
        <end position="168"/>
    </location>
</feature>
<organism evidence="2 3">
    <name type="scientific">Umbra pygmaea</name>
    <name type="common">Eastern mudminnow</name>
    <dbReference type="NCBI Taxonomy" id="75934"/>
    <lineage>
        <taxon>Eukaryota</taxon>
        <taxon>Metazoa</taxon>
        <taxon>Chordata</taxon>
        <taxon>Craniata</taxon>
        <taxon>Vertebrata</taxon>
        <taxon>Euteleostomi</taxon>
        <taxon>Actinopterygii</taxon>
        <taxon>Neopterygii</taxon>
        <taxon>Teleostei</taxon>
        <taxon>Protacanthopterygii</taxon>
        <taxon>Esociformes</taxon>
        <taxon>Umbridae</taxon>
        <taxon>Umbra</taxon>
    </lineage>
</organism>
<name>A0ABD0X9L2_UMBPY</name>
<feature type="non-terminal residue" evidence="2">
    <location>
        <position position="168"/>
    </location>
</feature>
<dbReference type="AlphaFoldDB" id="A0ABD0X9L2"/>
<gene>
    <name evidence="2" type="ORF">UPYG_G00061030</name>
</gene>